<keyword evidence="4" id="KW-1185">Reference proteome</keyword>
<dbReference type="InterPro" id="IPR013785">
    <property type="entry name" value="Aldolase_TIM"/>
</dbReference>
<dbReference type="SUPFAM" id="SSF51569">
    <property type="entry name" value="Aldolase"/>
    <property type="match status" value="1"/>
</dbReference>
<accession>A0A8H5FW90</accession>
<feature type="region of interest" description="Disordered" evidence="2">
    <location>
        <begin position="1"/>
        <end position="39"/>
    </location>
</feature>
<dbReference type="EMBL" id="JAACJN010000285">
    <property type="protein sequence ID" value="KAF5351461.1"/>
    <property type="molecule type" value="Genomic_DNA"/>
</dbReference>
<feature type="compositionally biased region" description="Low complexity" evidence="2">
    <location>
        <begin position="658"/>
        <end position="670"/>
    </location>
</feature>
<organism evidence="3 4">
    <name type="scientific">Collybiopsis confluens</name>
    <dbReference type="NCBI Taxonomy" id="2823264"/>
    <lineage>
        <taxon>Eukaryota</taxon>
        <taxon>Fungi</taxon>
        <taxon>Dikarya</taxon>
        <taxon>Basidiomycota</taxon>
        <taxon>Agaricomycotina</taxon>
        <taxon>Agaricomycetes</taxon>
        <taxon>Agaricomycetidae</taxon>
        <taxon>Agaricales</taxon>
        <taxon>Marasmiineae</taxon>
        <taxon>Omphalotaceae</taxon>
        <taxon>Collybiopsis</taxon>
    </lineage>
</organism>
<comment type="caution">
    <text evidence="3">The sequence shown here is derived from an EMBL/GenBank/DDBJ whole genome shotgun (WGS) entry which is preliminary data.</text>
</comment>
<dbReference type="GO" id="GO:0005975">
    <property type="term" value="P:carbohydrate metabolic process"/>
    <property type="evidence" value="ECO:0007669"/>
    <property type="project" value="InterPro"/>
</dbReference>
<keyword evidence="1" id="KW-0704">Schiff base</keyword>
<feature type="region of interest" description="Disordered" evidence="2">
    <location>
        <begin position="518"/>
        <end position="538"/>
    </location>
</feature>
<feature type="compositionally biased region" description="Low complexity" evidence="2">
    <location>
        <begin position="559"/>
        <end position="577"/>
    </location>
</feature>
<dbReference type="PANTHER" id="PTHR10683:SF18">
    <property type="entry name" value="TRANSALDOLASE"/>
    <property type="match status" value="1"/>
</dbReference>
<protein>
    <recommendedName>
        <fullName evidence="5">Transaldolase</fullName>
    </recommendedName>
</protein>
<dbReference type="Pfam" id="PF00923">
    <property type="entry name" value="TAL_FSA"/>
    <property type="match status" value="1"/>
</dbReference>
<feature type="region of interest" description="Disordered" evidence="2">
    <location>
        <begin position="559"/>
        <end position="620"/>
    </location>
</feature>
<name>A0A8H5FW90_9AGAR</name>
<feature type="compositionally biased region" description="Acidic residues" evidence="2">
    <location>
        <begin position="518"/>
        <end position="528"/>
    </location>
</feature>
<dbReference type="GO" id="GO:0009052">
    <property type="term" value="P:pentose-phosphate shunt, non-oxidative branch"/>
    <property type="evidence" value="ECO:0007669"/>
    <property type="project" value="TreeGrafter"/>
</dbReference>
<dbReference type="Proteomes" id="UP000518752">
    <property type="component" value="Unassembled WGS sequence"/>
</dbReference>
<evidence type="ECO:0008006" key="5">
    <source>
        <dbReference type="Google" id="ProtNLM"/>
    </source>
</evidence>
<dbReference type="AlphaFoldDB" id="A0A8H5FW90"/>
<feature type="compositionally biased region" description="Low complexity" evidence="2">
    <location>
        <begin position="606"/>
        <end position="616"/>
    </location>
</feature>
<evidence type="ECO:0000256" key="2">
    <source>
        <dbReference type="SAM" id="MobiDB-lite"/>
    </source>
</evidence>
<feature type="region of interest" description="Disordered" evidence="2">
    <location>
        <begin position="644"/>
        <end position="672"/>
    </location>
</feature>
<dbReference type="GO" id="GO:0004801">
    <property type="term" value="F:transaldolase activity"/>
    <property type="evidence" value="ECO:0007669"/>
    <property type="project" value="TreeGrafter"/>
</dbReference>
<dbReference type="OrthoDB" id="2015515at2759"/>
<evidence type="ECO:0000313" key="4">
    <source>
        <dbReference type="Proteomes" id="UP000518752"/>
    </source>
</evidence>
<evidence type="ECO:0000313" key="3">
    <source>
        <dbReference type="EMBL" id="KAF5351461.1"/>
    </source>
</evidence>
<proteinExistence type="predicted"/>
<dbReference type="InterPro" id="IPR001585">
    <property type="entry name" value="TAL/FSA"/>
</dbReference>
<sequence length="730" mass="80471">MNVPAAAEASVQPDSKTFKPLRPLPKVPPSNRLKAQDQVEMDVDEPERRETLGQSFAVTKTLVVGETFNRSSLSTHKPDASEITPRSILSSEYQSKAYDLFAATQKVIDIYEKNNDMKDIFEKEPNLSQFRIAVLNHLVVEMGINSMEVVKGPHFTFIDPLCAFPEDPISGFRATGGRAISSSETSKAVSNIVEQVRRLHSTFLDGGIASKRVFISIPATECGVIAAARLEKEFDIRTNLYLVSGLMHAIACAEASAAWITIDVAKILCWYESLGMLDDFTNRQNLFPEALVDHPGVIAIQSILRYYRLHSIKTLVVGRNFRSSNELSLLGGEFDALSLSKIWIQKVSSEKLPVCLPGFSSTRRIYVDPRRQISHPMEVPVDSVASRVARAAPFPTSMLTQDDRHPSSIASANPFSVKEITRHEPGEWNLDWTQSMTFWNAPTMSEGYPTAPQPLQVFTTIVSEMFVSLDANMKKIHAEVRESSLNRVRLRIFPKDFLTQGNRRDIWWEWYHEGEDEELVATDSEPETEASGAVQVPVGNGKLERKASLLWVLGKGNPSSSITRVHVSSSSSLSTTPHRPPSARRPPIRRSPSFGKNGRPALSPSTSLTTIATDTTPDGYASDDEVSKVLAMAFGAQYAVNKAGKGKMQAGGVKTDASTLSSAGPSRSSSGDTEMAIIGGMSRSSQEVDSTTYLQEERWQHGLNELSAPATTAREAKQKESILIEDIDYF</sequence>
<dbReference type="PANTHER" id="PTHR10683">
    <property type="entry name" value="TRANSALDOLASE"/>
    <property type="match status" value="1"/>
</dbReference>
<reference evidence="3 4" key="1">
    <citation type="journal article" date="2020" name="ISME J.">
        <title>Uncovering the hidden diversity of litter-decomposition mechanisms in mushroom-forming fungi.</title>
        <authorList>
            <person name="Floudas D."/>
            <person name="Bentzer J."/>
            <person name="Ahren D."/>
            <person name="Johansson T."/>
            <person name="Persson P."/>
            <person name="Tunlid A."/>
        </authorList>
    </citation>
    <scope>NUCLEOTIDE SEQUENCE [LARGE SCALE GENOMIC DNA]</scope>
    <source>
        <strain evidence="3 4">CBS 406.79</strain>
    </source>
</reference>
<dbReference type="Gene3D" id="3.20.20.70">
    <property type="entry name" value="Aldolase class I"/>
    <property type="match status" value="1"/>
</dbReference>
<gene>
    <name evidence="3" type="ORF">D9757_012052</name>
</gene>
<dbReference type="UniPathway" id="UPA00115">
    <property type="reaction ID" value="UER00414"/>
</dbReference>
<evidence type="ECO:0000256" key="1">
    <source>
        <dbReference type="ARBA" id="ARBA00023270"/>
    </source>
</evidence>